<keyword evidence="2" id="KW-0645">Protease</keyword>
<dbReference type="EMBL" id="QKWK01000002">
    <property type="protein sequence ID" value="TXT13263.1"/>
    <property type="molecule type" value="Genomic_DNA"/>
</dbReference>
<keyword evidence="5" id="KW-0190">Covalent protein-DNA linkage</keyword>
<evidence type="ECO:0000256" key="7">
    <source>
        <dbReference type="ARBA" id="ARBA00023239"/>
    </source>
</evidence>
<dbReference type="AlphaFoldDB" id="A0A7D8V214"/>
<dbReference type="InterPro" id="IPR036590">
    <property type="entry name" value="SRAP-like"/>
</dbReference>
<evidence type="ECO:0008006" key="11">
    <source>
        <dbReference type="Google" id="ProtNLM"/>
    </source>
</evidence>
<evidence type="ECO:0000256" key="8">
    <source>
        <dbReference type="SAM" id="MobiDB-lite"/>
    </source>
</evidence>
<keyword evidence="4" id="KW-0378">Hydrolase</keyword>
<evidence type="ECO:0000256" key="5">
    <source>
        <dbReference type="ARBA" id="ARBA00023124"/>
    </source>
</evidence>
<evidence type="ECO:0000256" key="2">
    <source>
        <dbReference type="ARBA" id="ARBA00022670"/>
    </source>
</evidence>
<feature type="compositionally biased region" description="Polar residues" evidence="8">
    <location>
        <begin position="473"/>
        <end position="484"/>
    </location>
</feature>
<feature type="compositionally biased region" description="Basic and acidic residues" evidence="8">
    <location>
        <begin position="49"/>
        <end position="60"/>
    </location>
</feature>
<dbReference type="GO" id="GO:0008233">
    <property type="term" value="F:peptidase activity"/>
    <property type="evidence" value="ECO:0007669"/>
    <property type="project" value="UniProtKB-KW"/>
</dbReference>
<feature type="compositionally biased region" description="Low complexity" evidence="8">
    <location>
        <begin position="411"/>
        <end position="431"/>
    </location>
</feature>
<dbReference type="GO" id="GO:0003697">
    <property type="term" value="F:single-stranded DNA binding"/>
    <property type="evidence" value="ECO:0007669"/>
    <property type="project" value="InterPro"/>
</dbReference>
<gene>
    <name evidence="9" type="ORF">VHUM_00630</name>
</gene>
<evidence type="ECO:0000256" key="3">
    <source>
        <dbReference type="ARBA" id="ARBA00022763"/>
    </source>
</evidence>
<accession>A0A7D8V214</accession>
<dbReference type="Gene3D" id="3.90.1680.10">
    <property type="entry name" value="SOS response associated peptidase-like"/>
    <property type="match status" value="1"/>
</dbReference>
<feature type="compositionally biased region" description="Acidic residues" evidence="8">
    <location>
        <begin position="401"/>
        <end position="410"/>
    </location>
</feature>
<evidence type="ECO:0000256" key="4">
    <source>
        <dbReference type="ARBA" id="ARBA00022801"/>
    </source>
</evidence>
<dbReference type="InterPro" id="IPR003738">
    <property type="entry name" value="SRAP"/>
</dbReference>
<dbReference type="GO" id="GO:0106300">
    <property type="term" value="P:protein-DNA covalent cross-linking repair"/>
    <property type="evidence" value="ECO:0007669"/>
    <property type="project" value="InterPro"/>
</dbReference>
<sequence length="484" mass="53655">MCGRYALGAAHIAFLEGLQAQYGRLFPNRPHPADEEDQGGRPLRLRGGAPEEHEDSRADFHWEREQDFWPSYNIAPRQRAPVVRRDQETGEAMIETMQWGLIPHWTKYPPTGPLNTINARSEALIDPSSGGMWHALKQHKRCIIPAQGYYEWQKKGSSKVAHFARLPVSKGTTPADPPLMFFAGLWDTVKYVEPVASKFVPKEGDDREPYPTGNPVPLSTFTILTTTPSKDIAWLHDRMPCILTSYEDIVRWLDLGEVKEGWKEGKGGTADVLHSVAGLDCYPVVPEVGKIGRSEQSYILPVAERKDGIKSFFAKQQPSPAKPKGSGSGNFSQAFKEDSKDSKAVVKEEVKPEGESEPDPEAKTEVEPEAKEETKPETTEGKPSVADVKPPAPPAEPEAQTLDDDEDDVVLLDTAPSQSSKSESSKPPLSQRSSQESKPQVATPAKRKRGDERGGHQTKIIRPQPKEEKKGQPSITSFFKSPRK</sequence>
<feature type="compositionally biased region" description="Basic and acidic residues" evidence="8">
    <location>
        <begin position="335"/>
        <end position="380"/>
    </location>
</feature>
<evidence type="ECO:0000256" key="1">
    <source>
        <dbReference type="ARBA" id="ARBA00008136"/>
    </source>
</evidence>
<evidence type="ECO:0000313" key="10">
    <source>
        <dbReference type="Proteomes" id="UP000473826"/>
    </source>
</evidence>
<keyword evidence="3" id="KW-0227">DNA damage</keyword>
<feature type="region of interest" description="Disordered" evidence="8">
    <location>
        <begin position="26"/>
        <end position="60"/>
    </location>
</feature>
<dbReference type="Pfam" id="PF02586">
    <property type="entry name" value="SRAP"/>
    <property type="match status" value="1"/>
</dbReference>
<keyword evidence="6" id="KW-0238">DNA-binding</keyword>
<dbReference type="SUPFAM" id="SSF143081">
    <property type="entry name" value="BB1717-like"/>
    <property type="match status" value="1"/>
</dbReference>
<evidence type="ECO:0000313" key="9">
    <source>
        <dbReference type="EMBL" id="TXT13263.1"/>
    </source>
</evidence>
<evidence type="ECO:0000256" key="6">
    <source>
        <dbReference type="ARBA" id="ARBA00023125"/>
    </source>
</evidence>
<reference evidence="9 10" key="1">
    <citation type="journal article" date="2019" name="PLoS Genet.">
        <title>Convergent evolution of linked mating-type loci in basidiomycete fungi.</title>
        <authorList>
            <person name="Sun S."/>
            <person name="Coelho M.A."/>
            <person name="Heitman J."/>
            <person name="Nowrousian M."/>
        </authorList>
    </citation>
    <scope>NUCLEOTIDE SEQUENCE [LARGE SCALE GENOMIC DNA]</scope>
    <source>
        <strain evidence="9 10">CBS 4282</strain>
    </source>
</reference>
<feature type="region of interest" description="Disordered" evidence="8">
    <location>
        <begin position="315"/>
        <end position="484"/>
    </location>
</feature>
<dbReference type="PANTHER" id="PTHR13604:SF0">
    <property type="entry name" value="ABASIC SITE PROCESSING PROTEIN HMCES"/>
    <property type="match status" value="1"/>
</dbReference>
<name>A0A7D8V214_VANHU</name>
<keyword evidence="7" id="KW-0456">Lyase</keyword>
<protein>
    <recommendedName>
        <fullName evidence="11">DUF159-domain-containing protein</fullName>
    </recommendedName>
</protein>
<dbReference type="OrthoDB" id="2111841at2759"/>
<organism evidence="9 10">
    <name type="scientific">Vanrija humicola</name>
    <name type="common">Yeast</name>
    <name type="synonym">Cryptococcus humicola</name>
    <dbReference type="NCBI Taxonomy" id="5417"/>
    <lineage>
        <taxon>Eukaryota</taxon>
        <taxon>Fungi</taxon>
        <taxon>Dikarya</taxon>
        <taxon>Basidiomycota</taxon>
        <taxon>Agaricomycotina</taxon>
        <taxon>Tremellomycetes</taxon>
        <taxon>Trichosporonales</taxon>
        <taxon>Trichosporonaceae</taxon>
        <taxon>Vanrija</taxon>
    </lineage>
</organism>
<dbReference type="GO" id="GO:0016829">
    <property type="term" value="F:lyase activity"/>
    <property type="evidence" value="ECO:0007669"/>
    <property type="project" value="UniProtKB-KW"/>
</dbReference>
<dbReference type="PANTHER" id="PTHR13604">
    <property type="entry name" value="DC12-RELATED"/>
    <property type="match status" value="1"/>
</dbReference>
<dbReference type="GO" id="GO:0006508">
    <property type="term" value="P:proteolysis"/>
    <property type="evidence" value="ECO:0007669"/>
    <property type="project" value="UniProtKB-KW"/>
</dbReference>
<comment type="caution">
    <text evidence="9">The sequence shown here is derived from an EMBL/GenBank/DDBJ whole genome shotgun (WGS) entry which is preliminary data.</text>
</comment>
<comment type="similarity">
    <text evidence="1">Belongs to the SOS response-associated peptidase family.</text>
</comment>
<keyword evidence="10" id="KW-1185">Reference proteome</keyword>
<dbReference type="Proteomes" id="UP000473826">
    <property type="component" value="Unassembled WGS sequence"/>
</dbReference>
<proteinExistence type="inferred from homology"/>